<evidence type="ECO:0000313" key="2">
    <source>
        <dbReference type="EMBL" id="KIK50025.1"/>
    </source>
</evidence>
<keyword evidence="3" id="KW-1185">Reference proteome</keyword>
<dbReference type="EMBL" id="KN834939">
    <property type="protein sequence ID" value="KIK50025.1"/>
    <property type="molecule type" value="Genomic_DNA"/>
</dbReference>
<organism evidence="2 3">
    <name type="scientific">Collybiopsis luxurians FD-317 M1</name>
    <dbReference type="NCBI Taxonomy" id="944289"/>
    <lineage>
        <taxon>Eukaryota</taxon>
        <taxon>Fungi</taxon>
        <taxon>Dikarya</taxon>
        <taxon>Basidiomycota</taxon>
        <taxon>Agaricomycotina</taxon>
        <taxon>Agaricomycetes</taxon>
        <taxon>Agaricomycetidae</taxon>
        <taxon>Agaricales</taxon>
        <taxon>Marasmiineae</taxon>
        <taxon>Omphalotaceae</taxon>
        <taxon>Collybiopsis</taxon>
        <taxon>Collybiopsis luxurians</taxon>
    </lineage>
</organism>
<gene>
    <name evidence="2" type="ORF">GYMLUDRAFT_65453</name>
</gene>
<accession>A0A0D0AIT1</accession>
<dbReference type="HOGENOM" id="CLU_081637_0_0_1"/>
<sequence>MKGPHDLVIQRLMEAKVVEEIPGGFQFRVRDIKTLVAYRKGTALGSMPIADLCLDKFKFPERAEDFEPGTYIDLRRAWAWTMDDDLVNPPTVPVRFSPLPNRANIRRRNDQLLQGKLSSFCPSQTNGVSWIYWFFEPPFTLKIGRTIHLSRRMMEWHRKCPNPLRIWLGAYVSLCGDSVETLCHWRMEQSTYDRPFHTCWSCGIPHREVFLTVDGLQEADRLVLSTIREIERIWLR</sequence>
<evidence type="ECO:0000259" key="1">
    <source>
        <dbReference type="Pfam" id="PF10544"/>
    </source>
</evidence>
<reference evidence="2 3" key="1">
    <citation type="submission" date="2014-04" db="EMBL/GenBank/DDBJ databases">
        <title>Evolutionary Origins and Diversification of the Mycorrhizal Mutualists.</title>
        <authorList>
            <consortium name="DOE Joint Genome Institute"/>
            <consortium name="Mycorrhizal Genomics Consortium"/>
            <person name="Kohler A."/>
            <person name="Kuo A."/>
            <person name="Nagy L.G."/>
            <person name="Floudas D."/>
            <person name="Copeland A."/>
            <person name="Barry K.W."/>
            <person name="Cichocki N."/>
            <person name="Veneault-Fourrey C."/>
            <person name="LaButti K."/>
            <person name="Lindquist E.A."/>
            <person name="Lipzen A."/>
            <person name="Lundell T."/>
            <person name="Morin E."/>
            <person name="Murat C."/>
            <person name="Riley R."/>
            <person name="Ohm R."/>
            <person name="Sun H."/>
            <person name="Tunlid A."/>
            <person name="Henrissat B."/>
            <person name="Grigoriev I.V."/>
            <person name="Hibbett D.S."/>
            <person name="Martin F."/>
        </authorList>
    </citation>
    <scope>NUCLEOTIDE SEQUENCE [LARGE SCALE GENOMIC DNA]</scope>
    <source>
        <strain evidence="2 3">FD-317 M1</strain>
    </source>
</reference>
<dbReference type="InterPro" id="IPR018306">
    <property type="entry name" value="Phage_T5_Orf172_DNA-bd"/>
</dbReference>
<proteinExistence type="predicted"/>
<dbReference type="Pfam" id="PF10544">
    <property type="entry name" value="T5orf172"/>
    <property type="match status" value="1"/>
</dbReference>
<dbReference type="OrthoDB" id="2417614at2759"/>
<protein>
    <submittedName>
        <fullName evidence="2">Unplaced genomic scaffold GYMLUscaffold_191, whole genome shotgun sequence</fullName>
    </submittedName>
</protein>
<feature type="domain" description="Bacteriophage T5 Orf172 DNA-binding" evidence="1">
    <location>
        <begin position="140"/>
        <end position="211"/>
    </location>
</feature>
<dbReference type="AlphaFoldDB" id="A0A0D0AIT1"/>
<dbReference type="Proteomes" id="UP000053593">
    <property type="component" value="Unassembled WGS sequence"/>
</dbReference>
<evidence type="ECO:0000313" key="3">
    <source>
        <dbReference type="Proteomes" id="UP000053593"/>
    </source>
</evidence>
<name>A0A0D0AIT1_9AGAR</name>